<dbReference type="Pfam" id="PF00171">
    <property type="entry name" value="Aldedh"/>
    <property type="match status" value="1"/>
</dbReference>
<name>A0A4U8YMA7_9BACT</name>
<reference evidence="9 10" key="1">
    <citation type="submission" date="2019-03" db="EMBL/GenBank/DDBJ databases">
        <authorList>
            <person name="Nijsse B."/>
        </authorList>
    </citation>
    <scope>NUCLEOTIDE SEQUENCE [LARGE SCALE GENOMIC DNA]</scope>
    <source>
        <strain evidence="9">Desulfoluna butyratoxydans MSL71</strain>
    </source>
</reference>
<dbReference type="GO" id="GO:0004029">
    <property type="term" value="F:aldehyde dehydrogenase (NAD+) activity"/>
    <property type="evidence" value="ECO:0007669"/>
    <property type="project" value="TreeGrafter"/>
</dbReference>
<evidence type="ECO:0000256" key="1">
    <source>
        <dbReference type="ARBA" id="ARBA00009986"/>
    </source>
</evidence>
<sequence length="471" mass="51743">MDIQQEIKKMETTLVTMKQAFDSSPMPSLDARIEMLKKLKTALVAYTGDISTAMSDDYGKRSELDTLIADITPCIGNINHTIAHLSEWMEPSRRDPGPLLTTSSVEVIYQPLGVVGIVVPWNFPVMLSIGPLISAIAAGNRAMLKMSEFTPHTNKVLGEMLRSVFDDSYVSVFEGEAEVSAAFTELPFDHILFTGSTTVGRHVMRAAASNLTPVTLELGGKSPVIVGEDVSMEMAVERIIYGKSLNNGQVCVAPDYVFLPEGRLESFIAEYKKQYAGLFPQGVDSENLTSMANTRQFKRIEGLLNDEQEKQTRIEACHGNSMDSAKNRLVTHMVVDPATDAKVMTEEIFGPLLPLITYGDVQEAIAHIQSNPRPLALYLMTHDEALQHRVKTTVHSGGMCINDSVFHLAVDDAPFGGIGASGMGNYHGFEGFLTMSHSKTVMTSGTEHNIKHLFAREDNEFKKAVLEALLR</sequence>
<gene>
    <name evidence="9" type="ORF">MSL71_23160</name>
</gene>
<dbReference type="PIRSF" id="PIRSF036492">
    <property type="entry name" value="ALDH"/>
    <property type="match status" value="1"/>
</dbReference>
<dbReference type="RefSeq" id="WP_180140379.1">
    <property type="nucleotide sequence ID" value="NZ_CAADHO010000003.1"/>
</dbReference>
<evidence type="ECO:0000259" key="8">
    <source>
        <dbReference type="Pfam" id="PF00171"/>
    </source>
</evidence>
<proteinExistence type="inferred from homology"/>
<dbReference type="PANTHER" id="PTHR43570">
    <property type="entry name" value="ALDEHYDE DEHYDROGENASE"/>
    <property type="match status" value="1"/>
</dbReference>
<evidence type="ECO:0000256" key="6">
    <source>
        <dbReference type="PROSITE-ProRule" id="PRU10007"/>
    </source>
</evidence>
<organism evidence="9 10">
    <name type="scientific">Desulfoluna butyratoxydans</name>
    <dbReference type="NCBI Taxonomy" id="231438"/>
    <lineage>
        <taxon>Bacteria</taxon>
        <taxon>Pseudomonadati</taxon>
        <taxon>Thermodesulfobacteriota</taxon>
        <taxon>Desulfobacteria</taxon>
        <taxon>Desulfobacterales</taxon>
        <taxon>Desulfolunaceae</taxon>
        <taxon>Desulfoluna</taxon>
    </lineage>
</organism>
<dbReference type="FunFam" id="3.40.605.10:FF:000004">
    <property type="entry name" value="Aldehyde dehydrogenase"/>
    <property type="match status" value="1"/>
</dbReference>
<dbReference type="EMBL" id="CAADHO010000003">
    <property type="protein sequence ID" value="VFQ44667.1"/>
    <property type="molecule type" value="Genomic_DNA"/>
</dbReference>
<dbReference type="InterPro" id="IPR029510">
    <property type="entry name" value="Ald_DH_CS_GLU"/>
</dbReference>
<dbReference type="SUPFAM" id="SSF53720">
    <property type="entry name" value="ALDH-like"/>
    <property type="match status" value="1"/>
</dbReference>
<dbReference type="CDD" id="cd07133">
    <property type="entry name" value="ALDH_CALDH_CalB"/>
    <property type="match status" value="1"/>
</dbReference>
<dbReference type="InterPro" id="IPR016163">
    <property type="entry name" value="Ald_DH_C"/>
</dbReference>
<evidence type="ECO:0000256" key="4">
    <source>
        <dbReference type="PIRNR" id="PIRNR036492"/>
    </source>
</evidence>
<evidence type="ECO:0000256" key="3">
    <source>
        <dbReference type="ARBA" id="ARBA00023027"/>
    </source>
</evidence>
<feature type="active site" evidence="5 6">
    <location>
        <position position="217"/>
    </location>
</feature>
<dbReference type="InterPro" id="IPR016161">
    <property type="entry name" value="Ald_DH/histidinol_DH"/>
</dbReference>
<evidence type="ECO:0000313" key="10">
    <source>
        <dbReference type="Proteomes" id="UP000507962"/>
    </source>
</evidence>
<feature type="domain" description="Aldehyde dehydrogenase" evidence="8">
    <location>
        <begin position="14"/>
        <end position="441"/>
    </location>
</feature>
<dbReference type="Gene3D" id="3.40.605.10">
    <property type="entry name" value="Aldehyde Dehydrogenase, Chain A, domain 1"/>
    <property type="match status" value="1"/>
</dbReference>
<dbReference type="GO" id="GO:0005737">
    <property type="term" value="C:cytoplasm"/>
    <property type="evidence" value="ECO:0007669"/>
    <property type="project" value="TreeGrafter"/>
</dbReference>
<dbReference type="InterPro" id="IPR016162">
    <property type="entry name" value="Ald_DH_N"/>
</dbReference>
<feature type="active site" evidence="5">
    <location>
        <position position="251"/>
    </location>
</feature>
<evidence type="ECO:0000256" key="2">
    <source>
        <dbReference type="ARBA" id="ARBA00023002"/>
    </source>
</evidence>
<dbReference type="Gene3D" id="3.40.309.10">
    <property type="entry name" value="Aldehyde Dehydrogenase, Chain A, domain 2"/>
    <property type="match status" value="1"/>
</dbReference>
<comment type="similarity">
    <text evidence="1 4 7">Belongs to the aldehyde dehydrogenase family.</text>
</comment>
<dbReference type="AlphaFoldDB" id="A0A4U8YMA7"/>
<keyword evidence="3" id="KW-0520">NAD</keyword>
<evidence type="ECO:0000256" key="5">
    <source>
        <dbReference type="PIRSR" id="PIRSR036492-1"/>
    </source>
</evidence>
<keyword evidence="10" id="KW-1185">Reference proteome</keyword>
<evidence type="ECO:0000313" key="9">
    <source>
        <dbReference type="EMBL" id="VFQ44667.1"/>
    </source>
</evidence>
<dbReference type="InterPro" id="IPR012394">
    <property type="entry name" value="Aldehyde_DH_NAD(P)"/>
</dbReference>
<evidence type="ECO:0000256" key="7">
    <source>
        <dbReference type="RuleBase" id="RU003345"/>
    </source>
</evidence>
<dbReference type="Proteomes" id="UP000507962">
    <property type="component" value="Unassembled WGS sequence"/>
</dbReference>
<dbReference type="PROSITE" id="PS00687">
    <property type="entry name" value="ALDEHYDE_DEHYDR_GLU"/>
    <property type="match status" value="1"/>
</dbReference>
<accession>A0A4U8YMA7</accession>
<dbReference type="InterPro" id="IPR015590">
    <property type="entry name" value="Aldehyde_DH_dom"/>
</dbReference>
<dbReference type="GO" id="GO:0006081">
    <property type="term" value="P:aldehyde metabolic process"/>
    <property type="evidence" value="ECO:0007669"/>
    <property type="project" value="InterPro"/>
</dbReference>
<dbReference type="PANTHER" id="PTHR43570:SF20">
    <property type="entry name" value="ALDEHYDE DEHYDROGENASE ALDX-RELATED"/>
    <property type="match status" value="1"/>
</dbReference>
<keyword evidence="2 4" id="KW-0560">Oxidoreductase</keyword>
<protein>
    <recommendedName>
        <fullName evidence="4">Aldehyde dehydrogenase</fullName>
    </recommendedName>
</protein>